<protein>
    <submittedName>
        <fullName evidence="2">Uncharacterized protein</fullName>
    </submittedName>
</protein>
<comment type="caution">
    <text evidence="2">The sequence shown here is derived from an EMBL/GenBank/DDBJ whole genome shotgun (WGS) entry which is preliminary data.</text>
</comment>
<dbReference type="Proteomes" id="UP000309128">
    <property type="component" value="Unassembled WGS sequence"/>
</dbReference>
<evidence type="ECO:0000313" key="2">
    <source>
        <dbReference type="EMBL" id="TMR20234.1"/>
    </source>
</evidence>
<gene>
    <name evidence="2" type="ORF">ETD86_18820</name>
</gene>
<keyword evidence="1" id="KW-0732">Signal</keyword>
<keyword evidence="3" id="KW-1185">Reference proteome</keyword>
<organism evidence="2 3">
    <name type="scientific">Nonomuraea turkmeniaca</name>
    <dbReference type="NCBI Taxonomy" id="103838"/>
    <lineage>
        <taxon>Bacteria</taxon>
        <taxon>Bacillati</taxon>
        <taxon>Actinomycetota</taxon>
        <taxon>Actinomycetes</taxon>
        <taxon>Streptosporangiales</taxon>
        <taxon>Streptosporangiaceae</taxon>
        <taxon>Nonomuraea</taxon>
    </lineage>
</organism>
<sequence>MVTMRNSPLKTAIAALTTAAALTLAPAQVSATTIGGKPCSAGQWTFVLSTVNPFWPVAPRVYAEGTSSFKLRYFSGGPPFYYESGLLNATWSDVLIPPTPYASVEILCTTGGSFWT</sequence>
<proteinExistence type="predicted"/>
<evidence type="ECO:0000256" key="1">
    <source>
        <dbReference type="SAM" id="SignalP"/>
    </source>
</evidence>
<feature type="signal peptide" evidence="1">
    <location>
        <begin position="1"/>
        <end position="31"/>
    </location>
</feature>
<dbReference type="AlphaFoldDB" id="A0A5S4FIA2"/>
<dbReference type="EMBL" id="VCKY01000058">
    <property type="protein sequence ID" value="TMR20234.1"/>
    <property type="molecule type" value="Genomic_DNA"/>
</dbReference>
<accession>A0A5S4FIA2</accession>
<feature type="chain" id="PRO_5024427175" evidence="1">
    <location>
        <begin position="32"/>
        <end position="116"/>
    </location>
</feature>
<evidence type="ECO:0000313" key="3">
    <source>
        <dbReference type="Proteomes" id="UP000309128"/>
    </source>
</evidence>
<reference evidence="2 3" key="1">
    <citation type="submission" date="2019-05" db="EMBL/GenBank/DDBJ databases">
        <title>Draft genome sequence of Nonomuraea turkmeniaca DSM 43926.</title>
        <authorList>
            <person name="Saricaoglu S."/>
            <person name="Isik K."/>
        </authorList>
    </citation>
    <scope>NUCLEOTIDE SEQUENCE [LARGE SCALE GENOMIC DNA]</scope>
    <source>
        <strain evidence="2 3">DSM 43926</strain>
    </source>
</reference>
<name>A0A5S4FIA2_9ACTN</name>